<evidence type="ECO:0000256" key="2">
    <source>
        <dbReference type="ARBA" id="ARBA00004613"/>
    </source>
</evidence>
<dbReference type="InterPro" id="IPR008331">
    <property type="entry name" value="Ferritin_DPS_dom"/>
</dbReference>
<dbReference type="GO" id="GO:0006826">
    <property type="term" value="P:iron ion transport"/>
    <property type="evidence" value="ECO:0007669"/>
    <property type="project" value="InterPro"/>
</dbReference>
<dbReference type="PROSITE" id="PS50905">
    <property type="entry name" value="FERRITIN_LIKE"/>
    <property type="match status" value="1"/>
</dbReference>
<feature type="signal peptide" evidence="17">
    <location>
        <begin position="1"/>
        <end position="20"/>
    </location>
</feature>
<dbReference type="InterPro" id="IPR001519">
    <property type="entry name" value="Ferritin"/>
</dbReference>
<dbReference type="GO" id="GO:0008199">
    <property type="term" value="F:ferric iron binding"/>
    <property type="evidence" value="ECO:0007669"/>
    <property type="project" value="InterPro"/>
</dbReference>
<evidence type="ECO:0000313" key="19">
    <source>
        <dbReference type="EMBL" id="AAD50238.1"/>
    </source>
</evidence>
<feature type="chain" id="PRO_5010977846" description="Ferritin" evidence="17">
    <location>
        <begin position="21"/>
        <end position="216"/>
    </location>
</feature>
<reference evidence="20" key="1">
    <citation type="journal article" date="1999" name="Insect Biochem. Mol. Biol.">
        <title>Secreted ferritin subunits are of two kinds in insects molecular cloning of cDNAs encoding two major subunits of secreted ferritin from Calpodes ethlius.</title>
        <authorList>
            <person name="Nichol H."/>
            <person name="Locke M."/>
        </authorList>
    </citation>
    <scope>NUCLEOTIDE SEQUENCE</scope>
    <source>
        <tissue evidence="19">Fat body</tissue>
        <tissue evidence="20">Midgut</tissue>
    </source>
</reference>
<keyword evidence="9 15" id="KW-0408">Iron</keyword>
<evidence type="ECO:0000256" key="6">
    <source>
        <dbReference type="ARBA" id="ARBA00022723"/>
    </source>
</evidence>
<name>Q9TVR3_CALET</name>
<keyword evidence="11" id="KW-1015">Disulfide bond</keyword>
<keyword evidence="6 15" id="KW-0479">Metal-binding</keyword>
<dbReference type="GO" id="GO:0006879">
    <property type="term" value="P:intracellular iron ion homeostasis"/>
    <property type="evidence" value="ECO:0007669"/>
    <property type="project" value="UniProtKB-KW"/>
</dbReference>
<evidence type="ECO:0000256" key="11">
    <source>
        <dbReference type="ARBA" id="ARBA00023157"/>
    </source>
</evidence>
<keyword evidence="8 16" id="KW-0560">Oxidoreductase</keyword>
<accession>Q9TVR3</accession>
<dbReference type="SUPFAM" id="SSF47240">
    <property type="entry name" value="Ferritin-like"/>
    <property type="match status" value="1"/>
</dbReference>
<dbReference type="EMBL" id="AF161707">
    <property type="protein sequence ID" value="AAD50238.1"/>
    <property type="molecule type" value="mRNA"/>
</dbReference>
<protein>
    <recommendedName>
        <fullName evidence="16">Ferritin</fullName>
        <ecNumber evidence="16">1.16.3.1</ecNumber>
    </recommendedName>
</protein>
<dbReference type="PANTHER" id="PTHR11431">
    <property type="entry name" value="FERRITIN"/>
    <property type="match status" value="1"/>
</dbReference>
<feature type="binding site" evidence="15">
    <location>
        <position position="87"/>
    </location>
    <ligand>
        <name>Fe cation</name>
        <dbReference type="ChEBI" id="CHEBI:24875"/>
        <label>1</label>
    </ligand>
</feature>
<keyword evidence="5" id="KW-0964">Secreted</keyword>
<organism evidence="20">
    <name type="scientific">Calpodes ethlius</name>
    <name type="common">Brazilian skipper</name>
    <name type="synonym">Larger canna leafroller</name>
    <dbReference type="NCBI Taxonomy" id="73634"/>
    <lineage>
        <taxon>Eukaryota</taxon>
        <taxon>Metazoa</taxon>
        <taxon>Ecdysozoa</taxon>
        <taxon>Arthropoda</taxon>
        <taxon>Hexapoda</taxon>
        <taxon>Insecta</taxon>
        <taxon>Pterygota</taxon>
        <taxon>Neoptera</taxon>
        <taxon>Endopterygota</taxon>
        <taxon>Lepidoptera</taxon>
        <taxon>Glossata</taxon>
        <taxon>Ditrysia</taxon>
        <taxon>Hesperioidea</taxon>
        <taxon>Hesperiidae</taxon>
        <taxon>Hesperiinae</taxon>
        <taxon>Hesperiini</taxon>
        <taxon>Calpodes</taxon>
    </lineage>
</organism>
<comment type="catalytic activity">
    <reaction evidence="12 16">
        <text>4 Fe(2+) + O2 + 4 H(+) = 4 Fe(3+) + 2 H2O</text>
        <dbReference type="Rhea" id="RHEA:11148"/>
        <dbReference type="ChEBI" id="CHEBI:15377"/>
        <dbReference type="ChEBI" id="CHEBI:15378"/>
        <dbReference type="ChEBI" id="CHEBI:15379"/>
        <dbReference type="ChEBI" id="CHEBI:29033"/>
        <dbReference type="ChEBI" id="CHEBI:29034"/>
        <dbReference type="EC" id="1.16.3.1"/>
    </reaction>
</comment>
<evidence type="ECO:0000256" key="4">
    <source>
        <dbReference type="ARBA" id="ARBA00022434"/>
    </source>
</evidence>
<dbReference type="GO" id="GO:0004322">
    <property type="term" value="F:ferroxidase activity"/>
    <property type="evidence" value="ECO:0007669"/>
    <property type="project" value="UniProtKB-EC"/>
</dbReference>
<dbReference type="GO" id="GO:0005794">
    <property type="term" value="C:Golgi apparatus"/>
    <property type="evidence" value="ECO:0007669"/>
    <property type="project" value="UniProtKB-SubCell"/>
</dbReference>
<dbReference type="InterPro" id="IPR012347">
    <property type="entry name" value="Ferritin-like"/>
</dbReference>
<feature type="binding site" evidence="15">
    <location>
        <position position="90"/>
    </location>
    <ligand>
        <name>Fe cation</name>
        <dbReference type="ChEBI" id="CHEBI:24875"/>
        <label>1</label>
    </ligand>
</feature>
<dbReference type="Pfam" id="PF00210">
    <property type="entry name" value="Ferritin"/>
    <property type="match status" value="1"/>
</dbReference>
<evidence type="ECO:0000256" key="15">
    <source>
        <dbReference type="PIRSR" id="PIRSR601519-1"/>
    </source>
</evidence>
<evidence type="ECO:0000256" key="3">
    <source>
        <dbReference type="ARBA" id="ARBA00007513"/>
    </source>
</evidence>
<feature type="binding site" evidence="15">
    <location>
        <position position="52"/>
    </location>
    <ligand>
        <name>Fe cation</name>
        <dbReference type="ChEBI" id="CHEBI:24875"/>
        <label>1</label>
    </ligand>
</feature>
<dbReference type="AlphaFoldDB" id="Q9TVR3"/>
<feature type="domain" description="Ferritin-like diiron" evidence="18">
    <location>
        <begin position="35"/>
        <end position="196"/>
    </location>
</feature>
<comment type="subunit">
    <text evidence="14">Oligomer of 12 light (L) chains and 12 heavy (H) chains; L and H chains are disulfide-linked. The functional molecule forms a roughly spherical shell with a diameter of 12 nm and contains a central cavity into which the insoluble ferric iron core is deposited.</text>
</comment>
<gene>
    <name evidence="20" type="primary">FER</name>
</gene>
<keyword evidence="4 16" id="KW-0409">Iron storage</keyword>
<dbReference type="InterPro" id="IPR009040">
    <property type="entry name" value="Ferritin-like_diiron"/>
</dbReference>
<dbReference type="PANTHER" id="PTHR11431:SF43">
    <property type="entry name" value="FERRITIN"/>
    <property type="match status" value="1"/>
</dbReference>
<dbReference type="EMBL" id="AF161708">
    <property type="protein sequence ID" value="AAD50239.1"/>
    <property type="molecule type" value="mRNA"/>
</dbReference>
<dbReference type="Gene3D" id="1.20.1260.10">
    <property type="match status" value="1"/>
</dbReference>
<evidence type="ECO:0000259" key="18">
    <source>
        <dbReference type="PROSITE" id="PS50905"/>
    </source>
</evidence>
<evidence type="ECO:0000256" key="8">
    <source>
        <dbReference type="ARBA" id="ARBA00023002"/>
    </source>
</evidence>
<dbReference type="CDD" id="cd01056">
    <property type="entry name" value="Euk_Ferritin"/>
    <property type="match status" value="1"/>
</dbReference>
<evidence type="ECO:0000256" key="16">
    <source>
        <dbReference type="RuleBase" id="RU361145"/>
    </source>
</evidence>
<evidence type="ECO:0000256" key="9">
    <source>
        <dbReference type="ARBA" id="ARBA00023004"/>
    </source>
</evidence>
<evidence type="ECO:0000256" key="14">
    <source>
        <dbReference type="ARBA" id="ARBA00063343"/>
    </source>
</evidence>
<feature type="binding site" evidence="15">
    <location>
        <position position="136"/>
    </location>
    <ligand>
        <name>Fe cation</name>
        <dbReference type="ChEBI" id="CHEBI:24875"/>
        <label>1</label>
    </ligand>
</feature>
<keyword evidence="10" id="KW-0333">Golgi apparatus</keyword>
<comment type="function">
    <text evidence="13">Stores iron in a soluble, non-toxic, readily available form. Important for iron homeostasis. Iron is taken up in the ferrous form and deposited as ferric hydroxides after oxidation. Ferritin is composed of a heavy (H) chain which is responsible for the oxidation and uptake of ferrous iron, and a light (L) chain which facilitates the nucleation of the ferrihydrite iron core.</text>
</comment>
<evidence type="ECO:0000256" key="7">
    <source>
        <dbReference type="ARBA" id="ARBA00022729"/>
    </source>
</evidence>
<evidence type="ECO:0000256" key="12">
    <source>
        <dbReference type="ARBA" id="ARBA00047990"/>
    </source>
</evidence>
<dbReference type="InterPro" id="IPR009078">
    <property type="entry name" value="Ferritin-like_SF"/>
</dbReference>
<sequence length="216" mass="24304">MKSFLLTLLTTLALSASTFGTQCNVNPVTIPTDWITMTSGCRTSVRHQIQMEVAASLQYLAMGAHFSRDGINRPGFAKLFFDASSEERGHALKLIEYLLMRGELTSNISSLITIRPPERKSWESGQEALEHALRMETAVTKSIKNVIVNCEHDREANGRDDNDYHLVDYLTGEFLDEQYKGQRDLAGKAATLKKMMDRHSALGEFIFDKRLLGMDI</sequence>
<evidence type="ECO:0000256" key="13">
    <source>
        <dbReference type="ARBA" id="ARBA00055931"/>
    </source>
</evidence>
<dbReference type="GO" id="GO:0008198">
    <property type="term" value="F:ferrous iron binding"/>
    <property type="evidence" value="ECO:0007669"/>
    <property type="project" value="TreeGrafter"/>
</dbReference>
<dbReference type="EC" id="1.16.3.1" evidence="16"/>
<comment type="similarity">
    <text evidence="3 16">Belongs to the ferritin family.</text>
</comment>
<evidence type="ECO:0000313" key="20">
    <source>
        <dbReference type="EMBL" id="AAD50239.1"/>
    </source>
</evidence>
<proteinExistence type="evidence at transcript level"/>
<evidence type="ECO:0000256" key="10">
    <source>
        <dbReference type="ARBA" id="ARBA00023034"/>
    </source>
</evidence>
<feature type="binding site" evidence="15">
    <location>
        <position position="178"/>
    </location>
    <ligand>
        <name>Fe cation</name>
        <dbReference type="ChEBI" id="CHEBI:24875"/>
        <label>1</label>
    </ligand>
</feature>
<dbReference type="FunFam" id="1.20.1260.10:FF:000017">
    <property type="entry name" value="Ferritin"/>
    <property type="match status" value="1"/>
</dbReference>
<evidence type="ECO:0000256" key="17">
    <source>
        <dbReference type="SAM" id="SignalP"/>
    </source>
</evidence>
<comment type="subcellular location">
    <subcellularLocation>
        <location evidence="1">Golgi apparatus</location>
    </subcellularLocation>
    <subcellularLocation>
        <location evidence="2">Secreted</location>
    </subcellularLocation>
</comment>
<dbReference type="GO" id="GO:0005576">
    <property type="term" value="C:extracellular region"/>
    <property type="evidence" value="ECO:0007669"/>
    <property type="project" value="UniProtKB-SubCell"/>
</dbReference>
<evidence type="ECO:0000256" key="5">
    <source>
        <dbReference type="ARBA" id="ARBA00022525"/>
    </source>
</evidence>
<keyword evidence="7 17" id="KW-0732">Signal</keyword>
<evidence type="ECO:0000256" key="1">
    <source>
        <dbReference type="ARBA" id="ARBA00004555"/>
    </source>
</evidence>